<gene>
    <name evidence="1" type="ORF">SAMN05216255_0940</name>
</gene>
<dbReference type="Proteomes" id="UP000242915">
    <property type="component" value="Unassembled WGS sequence"/>
</dbReference>
<protein>
    <recommendedName>
        <fullName evidence="3">DUF2804 domain-containing protein</fullName>
    </recommendedName>
</protein>
<dbReference type="Pfam" id="PF10974">
    <property type="entry name" value="DUF2804"/>
    <property type="match status" value="1"/>
</dbReference>
<keyword evidence="2" id="KW-1185">Reference proteome</keyword>
<dbReference type="PANTHER" id="PTHR35868">
    <property type="entry name" value="DUF2804 DOMAIN-CONTAINING PROTEIN-RELATED"/>
    <property type="match status" value="1"/>
</dbReference>
<dbReference type="PANTHER" id="PTHR35868:SF3">
    <property type="entry name" value="DUF2804 DOMAIN-CONTAINING PROTEIN"/>
    <property type="match status" value="1"/>
</dbReference>
<accession>A0A239A779</accession>
<proteinExistence type="predicted"/>
<dbReference type="InterPro" id="IPR021243">
    <property type="entry name" value="DUF2804"/>
</dbReference>
<evidence type="ECO:0000313" key="1">
    <source>
        <dbReference type="EMBL" id="SNR91151.1"/>
    </source>
</evidence>
<dbReference type="EMBL" id="FZOG01000001">
    <property type="protein sequence ID" value="SNR91151.1"/>
    <property type="molecule type" value="Genomic_DNA"/>
</dbReference>
<dbReference type="AlphaFoldDB" id="A0A239A779"/>
<evidence type="ECO:0000313" key="2">
    <source>
        <dbReference type="Proteomes" id="UP000242915"/>
    </source>
</evidence>
<reference evidence="2" key="1">
    <citation type="submission" date="2017-06" db="EMBL/GenBank/DDBJ databases">
        <authorList>
            <person name="Varghese N."/>
            <person name="Submissions S."/>
        </authorList>
    </citation>
    <scope>NUCLEOTIDE SEQUENCE [LARGE SCALE GENOMIC DNA]</scope>
    <source>
        <strain evidence="2">CIP 108523</strain>
    </source>
</reference>
<sequence>MNSAITIPAARQTDLCLHNGALNPDAIGWSNRPQVNCSLVRHAGRRKRWNHWCFTTPGWMLSVTQANLDYLGYGAAYFLDLETGQSASFSQMRILARGCQLPDHPQQSHAFNQRNLSFQLSEYPGRACLSLSASEAGSQPLEILLDIQRPSHLESVNLVAPMGPKRFHATCRQLGLPLSGRVQLGERIYSCIPGQSFAAMDFGRGVWPLNSHWKRAAFAAPGGIAGNFGTDWTDYSGLSENALWFGGELQQLENSVEITPMKSGPLANWSIKDADQRVNLRFTPRQLHQAAPHLGLLYADTRQWFGHFDGDLISPQGEHVPVKAALGWLGATDARW</sequence>
<evidence type="ECO:0008006" key="3">
    <source>
        <dbReference type="Google" id="ProtNLM"/>
    </source>
</evidence>
<name>A0A239A779_9PSED</name>
<organism evidence="1 2">
    <name type="scientific">Pseudomonas segetis</name>
    <dbReference type="NCBI Taxonomy" id="298908"/>
    <lineage>
        <taxon>Bacteria</taxon>
        <taxon>Pseudomonadati</taxon>
        <taxon>Pseudomonadota</taxon>
        <taxon>Gammaproteobacteria</taxon>
        <taxon>Pseudomonadales</taxon>
        <taxon>Pseudomonadaceae</taxon>
        <taxon>Pseudomonas</taxon>
    </lineage>
</organism>